<dbReference type="Proteomes" id="UP000730591">
    <property type="component" value="Unassembled WGS sequence"/>
</dbReference>
<evidence type="ECO:0000313" key="3">
    <source>
        <dbReference type="EMBL" id="NJP50084.1"/>
    </source>
</evidence>
<feature type="region of interest" description="Disordered" evidence="2">
    <location>
        <begin position="1"/>
        <end position="27"/>
    </location>
</feature>
<feature type="compositionally biased region" description="Low complexity" evidence="2">
    <location>
        <begin position="123"/>
        <end position="137"/>
    </location>
</feature>
<keyword evidence="4" id="KW-1185">Reference proteome</keyword>
<protein>
    <recommendedName>
        <fullName evidence="5">Scaffolding protein</fullName>
    </recommendedName>
</protein>
<gene>
    <name evidence="3" type="ORF">HCJ93_08365</name>
</gene>
<comment type="caution">
    <text evidence="3">The sequence shown here is derived from an EMBL/GenBank/DDBJ whole genome shotgun (WGS) entry which is preliminary data.</text>
</comment>
<evidence type="ECO:0000256" key="1">
    <source>
        <dbReference type="SAM" id="Coils"/>
    </source>
</evidence>
<accession>A0ABX1A8E5</accession>
<dbReference type="EMBL" id="JAATEM010000008">
    <property type="protein sequence ID" value="NJP50084.1"/>
    <property type="molecule type" value="Genomic_DNA"/>
</dbReference>
<feature type="coiled-coil region" evidence="1">
    <location>
        <begin position="34"/>
        <end position="66"/>
    </location>
</feature>
<sequence>MSEYSFGDFDPDDLSGAGEQQSVQQGPKWFREYMDKVSEQLKAIQAENERLKAEKKQQAVAEALRAKGYAPQAASLFQGEPDKLDEWLTANGAALAKLTPEGGEQPGEPAPQGPPPSTVPADGQEQMQRMQEQGTQGVAPPQGTDNELAQALKAAPSYEDFAKLMQAHGNPYDWGTGAAS</sequence>
<evidence type="ECO:0000256" key="2">
    <source>
        <dbReference type="SAM" id="MobiDB-lite"/>
    </source>
</evidence>
<dbReference type="RefSeq" id="WP_167992573.1">
    <property type="nucleotide sequence ID" value="NZ_JAATEM010000008.1"/>
</dbReference>
<organism evidence="3 4">
    <name type="scientific">Streptomyces composti</name>
    <dbReference type="NCBI Taxonomy" id="2720025"/>
    <lineage>
        <taxon>Bacteria</taxon>
        <taxon>Bacillati</taxon>
        <taxon>Actinomycetota</taxon>
        <taxon>Actinomycetes</taxon>
        <taxon>Kitasatosporales</taxon>
        <taxon>Streptomycetaceae</taxon>
        <taxon>Streptomyces</taxon>
    </lineage>
</organism>
<evidence type="ECO:0000313" key="4">
    <source>
        <dbReference type="Proteomes" id="UP000730591"/>
    </source>
</evidence>
<feature type="compositionally biased region" description="Pro residues" evidence="2">
    <location>
        <begin position="108"/>
        <end position="118"/>
    </location>
</feature>
<evidence type="ECO:0008006" key="5">
    <source>
        <dbReference type="Google" id="ProtNLM"/>
    </source>
</evidence>
<feature type="region of interest" description="Disordered" evidence="2">
    <location>
        <begin position="97"/>
        <end position="148"/>
    </location>
</feature>
<proteinExistence type="predicted"/>
<reference evidence="3 4" key="1">
    <citation type="submission" date="2020-03" db="EMBL/GenBank/DDBJ databases">
        <title>WGS of actinomycetes isolated from Thailand.</title>
        <authorList>
            <person name="Thawai C."/>
        </authorList>
    </citation>
    <scope>NUCLEOTIDE SEQUENCE [LARGE SCALE GENOMIC DNA]</scope>
    <source>
        <strain evidence="3 4">SBST2-5</strain>
    </source>
</reference>
<keyword evidence="1" id="KW-0175">Coiled coil</keyword>
<name>A0ABX1A8E5_9ACTN</name>